<dbReference type="InterPro" id="IPR053151">
    <property type="entry name" value="RNase_H-like"/>
</dbReference>
<accession>A0A9R0J9Y5</accession>
<sequence>MSFSRKFNPINPLAAELYAVRERLMVEVDCDIKDLELETNAQSLVTMLGSVDNTYHHELSAVNNDVDCLRTRFSSLVIKHIPRGSKKVVHCLAQYAMSMAVGHKMFMNPPHFTRVAYQDDIDR</sequence>
<dbReference type="RefSeq" id="XP_021863932.1">
    <property type="nucleotide sequence ID" value="XM_022008240.1"/>
</dbReference>
<reference evidence="2" key="1">
    <citation type="journal article" date="2021" name="Nat. Commun.">
        <title>Genomic analyses provide insights into spinach domestication and the genetic basis of agronomic traits.</title>
        <authorList>
            <person name="Cai X."/>
            <person name="Sun X."/>
            <person name="Xu C."/>
            <person name="Sun H."/>
            <person name="Wang X."/>
            <person name="Ge C."/>
            <person name="Zhang Z."/>
            <person name="Wang Q."/>
            <person name="Fei Z."/>
            <person name="Jiao C."/>
            <person name="Wang Q."/>
        </authorList>
    </citation>
    <scope>NUCLEOTIDE SEQUENCE [LARGE SCALE GENOMIC DNA]</scope>
    <source>
        <strain evidence="2">cv. Varoflay</strain>
    </source>
</reference>
<gene>
    <name evidence="3" type="primary">LOC110802790</name>
</gene>
<evidence type="ECO:0000313" key="3">
    <source>
        <dbReference type="RefSeq" id="XP_021863932.1"/>
    </source>
</evidence>
<evidence type="ECO:0000259" key="1">
    <source>
        <dbReference type="Pfam" id="PF13456"/>
    </source>
</evidence>
<evidence type="ECO:0000313" key="2">
    <source>
        <dbReference type="Proteomes" id="UP000813463"/>
    </source>
</evidence>
<organism evidence="2 3">
    <name type="scientific">Spinacia oleracea</name>
    <name type="common">Spinach</name>
    <dbReference type="NCBI Taxonomy" id="3562"/>
    <lineage>
        <taxon>Eukaryota</taxon>
        <taxon>Viridiplantae</taxon>
        <taxon>Streptophyta</taxon>
        <taxon>Embryophyta</taxon>
        <taxon>Tracheophyta</taxon>
        <taxon>Spermatophyta</taxon>
        <taxon>Magnoliopsida</taxon>
        <taxon>eudicotyledons</taxon>
        <taxon>Gunneridae</taxon>
        <taxon>Pentapetalae</taxon>
        <taxon>Caryophyllales</taxon>
        <taxon>Chenopodiaceae</taxon>
        <taxon>Chenopodioideae</taxon>
        <taxon>Anserineae</taxon>
        <taxon>Spinacia</taxon>
    </lineage>
</organism>
<protein>
    <recommendedName>
        <fullName evidence="1">RNase H type-1 domain-containing protein</fullName>
    </recommendedName>
</protein>
<dbReference type="InterPro" id="IPR002156">
    <property type="entry name" value="RNaseH_domain"/>
</dbReference>
<proteinExistence type="predicted"/>
<dbReference type="AlphaFoldDB" id="A0A9R0J9Y5"/>
<dbReference type="Pfam" id="PF13456">
    <property type="entry name" value="RVT_3"/>
    <property type="match status" value="1"/>
</dbReference>
<dbReference type="Gene3D" id="3.30.420.10">
    <property type="entry name" value="Ribonuclease H-like superfamily/Ribonuclease H"/>
    <property type="match status" value="1"/>
</dbReference>
<dbReference type="OrthoDB" id="980456at2759"/>
<dbReference type="PANTHER" id="PTHR47723:SF20">
    <property type="entry name" value="RNASE H TYPE-1 DOMAIN-CONTAINING PROTEIN"/>
    <property type="match status" value="1"/>
</dbReference>
<name>A0A9R0J9Y5_SPIOL</name>
<reference evidence="3" key="2">
    <citation type="submission" date="2025-08" db="UniProtKB">
        <authorList>
            <consortium name="RefSeq"/>
        </authorList>
    </citation>
    <scope>IDENTIFICATION</scope>
    <source>
        <tissue evidence="3">Leaf</tissue>
    </source>
</reference>
<dbReference type="GeneID" id="110802790"/>
<dbReference type="GO" id="GO:0003676">
    <property type="term" value="F:nucleic acid binding"/>
    <property type="evidence" value="ECO:0007669"/>
    <property type="project" value="InterPro"/>
</dbReference>
<dbReference type="GO" id="GO:0004523">
    <property type="term" value="F:RNA-DNA hybrid ribonuclease activity"/>
    <property type="evidence" value="ECO:0007669"/>
    <property type="project" value="InterPro"/>
</dbReference>
<keyword evidence="2" id="KW-1185">Reference proteome</keyword>
<dbReference type="InterPro" id="IPR036397">
    <property type="entry name" value="RNaseH_sf"/>
</dbReference>
<feature type="domain" description="RNase H type-1" evidence="1">
    <location>
        <begin position="10"/>
        <end position="96"/>
    </location>
</feature>
<dbReference type="Proteomes" id="UP000813463">
    <property type="component" value="Chromosome 6"/>
</dbReference>
<dbReference type="KEGG" id="soe:110802790"/>
<dbReference type="PANTHER" id="PTHR47723">
    <property type="entry name" value="OS05G0353850 PROTEIN"/>
    <property type="match status" value="1"/>
</dbReference>